<dbReference type="Gene3D" id="3.40.30.10">
    <property type="entry name" value="Glutaredoxin"/>
    <property type="match status" value="1"/>
</dbReference>
<keyword evidence="1" id="KW-0830">Ubiquinone</keyword>
<evidence type="ECO:0000313" key="2">
    <source>
        <dbReference type="Proteomes" id="UP000188273"/>
    </source>
</evidence>
<organism evidence="1 2">
    <name type="scientific">Sedimentisphaera cyanobacteriorum</name>
    <dbReference type="NCBI Taxonomy" id="1940790"/>
    <lineage>
        <taxon>Bacteria</taxon>
        <taxon>Pseudomonadati</taxon>
        <taxon>Planctomycetota</taxon>
        <taxon>Phycisphaerae</taxon>
        <taxon>Sedimentisphaerales</taxon>
        <taxon>Sedimentisphaeraceae</taxon>
        <taxon>Sedimentisphaera</taxon>
    </lineage>
</organism>
<reference evidence="2" key="1">
    <citation type="submission" date="2017-02" db="EMBL/GenBank/DDBJ databases">
        <title>Comparative genomics and description of representatives of a novel lineage of planctomycetes thriving in anoxic sediments.</title>
        <authorList>
            <person name="Spring S."/>
            <person name="Bunk B."/>
            <person name="Sproer C."/>
            <person name="Klenk H.-P."/>
        </authorList>
    </citation>
    <scope>NUCLEOTIDE SEQUENCE [LARGE SCALE GENOMIC DNA]</scope>
    <source>
        <strain evidence="2">L21-RPul-D3</strain>
    </source>
</reference>
<proteinExistence type="predicted"/>
<keyword evidence="2" id="KW-1185">Reference proteome</keyword>
<dbReference type="OrthoDB" id="9807975at2"/>
<dbReference type="EMBL" id="CP019633">
    <property type="protein sequence ID" value="AQQ09491.1"/>
    <property type="molecule type" value="Genomic_DNA"/>
</dbReference>
<dbReference type="STRING" id="1940790.L21SP3_01296"/>
<dbReference type="KEGG" id="pbu:L21SP3_01296"/>
<dbReference type="CDD" id="cd02980">
    <property type="entry name" value="TRX_Fd_family"/>
    <property type="match status" value="1"/>
</dbReference>
<dbReference type="AlphaFoldDB" id="A0A1Q2HQ93"/>
<dbReference type="InterPro" id="IPR036249">
    <property type="entry name" value="Thioredoxin-like_sf"/>
</dbReference>
<dbReference type="RefSeq" id="WP_077540082.1">
    <property type="nucleotide sequence ID" value="NZ_CP019633.1"/>
</dbReference>
<sequence length="85" mass="9522">MKKILVEICTGTTCHVMGSEAIMEIRDMLASRFKDIVEIKATSCIGLCRERNAEQAPFVKVNGRVVPEANLLRVTQMINEIERGD</sequence>
<protein>
    <submittedName>
        <fullName evidence="1">NADH:ubiquinone oxidoreductase 24 kD subunit</fullName>
    </submittedName>
</protein>
<gene>
    <name evidence="1" type="ORF">L21SP3_01296</name>
</gene>
<name>A0A1Q2HQ93_9BACT</name>
<evidence type="ECO:0000313" key="1">
    <source>
        <dbReference type="EMBL" id="AQQ09491.1"/>
    </source>
</evidence>
<dbReference type="Proteomes" id="UP000188273">
    <property type="component" value="Chromosome"/>
</dbReference>
<dbReference type="SUPFAM" id="SSF52833">
    <property type="entry name" value="Thioredoxin-like"/>
    <property type="match status" value="1"/>
</dbReference>
<dbReference type="Pfam" id="PF01257">
    <property type="entry name" value="2Fe-2S_thioredx"/>
    <property type="match status" value="1"/>
</dbReference>
<accession>A0A1Q2HQ93</accession>